<feature type="binding site" evidence="11">
    <location>
        <position position="163"/>
    </location>
    <ligand>
        <name>CTP</name>
        <dbReference type="ChEBI" id="CHEBI:37563"/>
    </ligand>
</feature>
<feature type="binding site" evidence="11">
    <location>
        <position position="157"/>
    </location>
    <ligand>
        <name>ATP</name>
        <dbReference type="ChEBI" id="CHEBI:30616"/>
    </ligand>
</feature>
<dbReference type="InterPro" id="IPR023068">
    <property type="entry name" value="CCA-adding_enz_firmicutes"/>
</dbReference>
<keyword evidence="2 11" id="KW-0808">Transferase</keyword>
<dbReference type="HAMAP" id="MF_01263">
    <property type="entry name" value="CCA_bact_type3"/>
    <property type="match status" value="1"/>
</dbReference>
<feature type="binding site" evidence="11">
    <location>
        <position position="160"/>
    </location>
    <ligand>
        <name>ATP</name>
        <dbReference type="ChEBI" id="CHEBI:30616"/>
    </ligand>
</feature>
<dbReference type="NCBIfam" id="NF009814">
    <property type="entry name" value="PRK13299.1"/>
    <property type="match status" value="1"/>
</dbReference>
<keyword evidence="9 11" id="KW-0460">Magnesium</keyword>
<dbReference type="Pfam" id="PF12627">
    <property type="entry name" value="PolyA_pol_RNAbd"/>
    <property type="match status" value="1"/>
</dbReference>
<evidence type="ECO:0000259" key="13">
    <source>
        <dbReference type="Pfam" id="PF12627"/>
    </source>
</evidence>
<feature type="binding site" evidence="11">
    <location>
        <position position="160"/>
    </location>
    <ligand>
        <name>CTP</name>
        <dbReference type="ChEBI" id="CHEBI:37563"/>
    </ligand>
</feature>
<evidence type="ECO:0000313" key="16">
    <source>
        <dbReference type="Proteomes" id="UP000682134"/>
    </source>
</evidence>
<feature type="binding site" evidence="11">
    <location>
        <position position="42"/>
    </location>
    <ligand>
        <name>Mg(2+)</name>
        <dbReference type="ChEBI" id="CHEBI:18420"/>
    </ligand>
</feature>
<dbReference type="CDD" id="cd05398">
    <property type="entry name" value="NT_ClassII-CCAase"/>
    <property type="match status" value="1"/>
</dbReference>
<comment type="catalytic activity">
    <reaction evidence="11">
        <text>a tRNA with a 3' CCA end + 2 CTP + ATP = a tRNA with a 3' CCACCA end + 3 diphosphate</text>
        <dbReference type="Rhea" id="RHEA:76235"/>
        <dbReference type="Rhea" id="RHEA-COMP:10468"/>
        <dbReference type="Rhea" id="RHEA-COMP:18655"/>
        <dbReference type="ChEBI" id="CHEBI:30616"/>
        <dbReference type="ChEBI" id="CHEBI:33019"/>
        <dbReference type="ChEBI" id="CHEBI:37563"/>
        <dbReference type="ChEBI" id="CHEBI:83071"/>
        <dbReference type="ChEBI" id="CHEBI:195187"/>
    </reaction>
</comment>
<keyword evidence="16" id="KW-1185">Reference proteome</keyword>
<dbReference type="Pfam" id="PF13735">
    <property type="entry name" value="tRNA_NucTran2_2"/>
    <property type="match status" value="1"/>
</dbReference>
<feature type="domain" description="CCA-adding enzyme C-terminal" evidence="14">
    <location>
        <begin position="245"/>
        <end position="390"/>
    </location>
</feature>
<name>A0A940SHQ3_9BACI</name>
<proteinExistence type="inferred from homology"/>
<gene>
    <name evidence="11" type="primary">cca</name>
    <name evidence="15" type="ORF">J5Y03_03210</name>
</gene>
<feature type="binding site" evidence="11">
    <location>
        <position position="27"/>
    </location>
    <ligand>
        <name>CTP</name>
        <dbReference type="ChEBI" id="CHEBI:37563"/>
    </ligand>
</feature>
<evidence type="ECO:0000256" key="7">
    <source>
        <dbReference type="ARBA" id="ARBA00022800"/>
    </source>
</evidence>
<comment type="function">
    <text evidence="11">Catalyzes the addition and repair of the essential 3'-terminal CCA sequence in tRNAs without using a nucleic acid template. Adds these three nucleotides in the order of C, C, and A to the tRNA nucleotide-73, using CTP and ATP as substrates and producing inorganic pyrophosphate. tRNA 3'-terminal CCA addition is required both for tRNA processing and repair. Also involved in tRNA surveillance by mediating tandem CCA addition to generate a CCACCA at the 3' terminus of unstable tRNAs. While stable tRNAs receive only 3'-terminal CCA, unstable tRNAs are marked with CCACCA and rapidly degraded.</text>
</comment>
<evidence type="ECO:0000256" key="1">
    <source>
        <dbReference type="ARBA" id="ARBA00001946"/>
    </source>
</evidence>
<evidence type="ECO:0000256" key="9">
    <source>
        <dbReference type="ARBA" id="ARBA00022842"/>
    </source>
</evidence>
<feature type="domain" description="tRNA nucleotidyltransferase/poly(A) polymerase RNA and SrmB- binding" evidence="13">
    <location>
        <begin position="170"/>
        <end position="227"/>
    </location>
</feature>
<feature type="binding site" evidence="11">
    <location>
        <position position="27"/>
    </location>
    <ligand>
        <name>ATP</name>
        <dbReference type="ChEBI" id="CHEBI:30616"/>
    </ligand>
</feature>
<feature type="binding site" evidence="11">
    <location>
        <position position="40"/>
    </location>
    <ligand>
        <name>Mg(2+)</name>
        <dbReference type="ChEBI" id="CHEBI:18420"/>
    </ligand>
</feature>
<keyword evidence="4 11" id="KW-0548">Nucleotidyltransferase</keyword>
<dbReference type="InterPro" id="IPR032810">
    <property type="entry name" value="CCA-adding_enz_C"/>
</dbReference>
<keyword evidence="8 11" id="KW-0067">ATP-binding</keyword>
<reference evidence="15" key="1">
    <citation type="submission" date="2021-04" db="EMBL/GenBank/DDBJ databases">
        <title>Genome seq and assembly of Bacillus sp.</title>
        <authorList>
            <person name="Chhetri G."/>
        </authorList>
    </citation>
    <scope>NUCLEOTIDE SEQUENCE</scope>
    <source>
        <strain evidence="15">RG28</strain>
    </source>
</reference>
<feature type="binding site" evidence="11">
    <location>
        <position position="154"/>
    </location>
    <ligand>
        <name>CTP</name>
        <dbReference type="ChEBI" id="CHEBI:37563"/>
    </ligand>
</feature>
<protein>
    <recommendedName>
        <fullName evidence="11">CCA-adding enzyme</fullName>
        <ecNumber evidence="11">2.7.7.72</ecNumber>
    </recommendedName>
    <alternativeName>
        <fullName evidence="11">CCA tRNA nucleotidyltransferase</fullName>
    </alternativeName>
    <alternativeName>
        <fullName evidence="11">tRNA CCA-pyrophosphorylase</fullName>
    </alternativeName>
    <alternativeName>
        <fullName evidence="11">tRNA adenylyl-/cytidylyl- transferase</fullName>
    </alternativeName>
    <alternativeName>
        <fullName evidence="11">tRNA nucleotidyltransferase</fullName>
    </alternativeName>
    <alternativeName>
        <fullName evidence="11">tRNA-NT</fullName>
    </alternativeName>
</protein>
<dbReference type="Gene3D" id="1.10.246.80">
    <property type="match status" value="1"/>
</dbReference>
<dbReference type="GO" id="GO:0000049">
    <property type="term" value="F:tRNA binding"/>
    <property type="evidence" value="ECO:0007669"/>
    <property type="project" value="UniProtKB-UniRule"/>
</dbReference>
<comment type="cofactor">
    <cofactor evidence="1 11">
        <name>Mg(2+)</name>
        <dbReference type="ChEBI" id="CHEBI:18420"/>
    </cofactor>
</comment>
<sequence length="397" mass="46333">MMDKFNKAKPVLQKLIDNGYDVYFVGGCVRDHLLRREIGDVDIATSAKPEEVMTLFQRTVPTGLQHGTVLVLHDNESYEVTTFRTEDTYLDFRRPNAVNFVTSINEDLKRRDFSMNAIAMTIDHELIDPFKGEVAINEKLIVTVGKSIDRFKEDALRMMRAIRFVSQLQFQLDQETKESISENGYLIEKVAVERILVEFEKMLLGNGRKEAVNILIETHLEKSLPNLALHNDSLKKFAQLPLNYLETIEELWTVLIYKMNLEETGPFLRSWKMSNDRRKSILLLMDELNNNPSEWTNYDLYRIGLDKCIKLLRINMVINHSFNSDKLMELTKRYMSLPIKSSSDLCINGNDLLSWSNKKGGPWLKETIILVEKNILENQLENEMTAIREWFEQWDRQ</sequence>
<feature type="binding site" evidence="11">
    <location>
        <position position="111"/>
    </location>
    <ligand>
        <name>ATP</name>
        <dbReference type="ChEBI" id="CHEBI:30616"/>
    </ligand>
</feature>
<feature type="binding site" evidence="11">
    <location>
        <position position="163"/>
    </location>
    <ligand>
        <name>ATP</name>
        <dbReference type="ChEBI" id="CHEBI:30616"/>
    </ligand>
</feature>
<evidence type="ECO:0000256" key="10">
    <source>
        <dbReference type="ARBA" id="ARBA00022884"/>
    </source>
</evidence>
<evidence type="ECO:0000259" key="14">
    <source>
        <dbReference type="Pfam" id="PF13735"/>
    </source>
</evidence>
<dbReference type="EMBL" id="JAGIYQ010000002">
    <property type="protein sequence ID" value="MBP0724190.1"/>
    <property type="molecule type" value="Genomic_DNA"/>
</dbReference>
<keyword evidence="7 11" id="KW-0692">RNA repair</keyword>
<keyword evidence="6 11" id="KW-0547">Nucleotide-binding</keyword>
<dbReference type="InterPro" id="IPR032828">
    <property type="entry name" value="PolyA_RNA-bd"/>
</dbReference>
<dbReference type="GO" id="GO:0042245">
    <property type="term" value="P:RNA repair"/>
    <property type="evidence" value="ECO:0007669"/>
    <property type="project" value="UniProtKB-KW"/>
</dbReference>
<dbReference type="Proteomes" id="UP000682134">
    <property type="component" value="Unassembled WGS sequence"/>
</dbReference>
<dbReference type="InterPro" id="IPR043519">
    <property type="entry name" value="NT_sf"/>
</dbReference>
<evidence type="ECO:0000256" key="8">
    <source>
        <dbReference type="ARBA" id="ARBA00022840"/>
    </source>
</evidence>
<dbReference type="InterPro" id="IPR050264">
    <property type="entry name" value="Bact_CCA-adding_enz_type3_sf"/>
</dbReference>
<feature type="binding site" evidence="11">
    <location>
        <position position="154"/>
    </location>
    <ligand>
        <name>ATP</name>
        <dbReference type="ChEBI" id="CHEBI:30616"/>
    </ligand>
</feature>
<dbReference type="AlphaFoldDB" id="A0A940SHQ3"/>
<evidence type="ECO:0000259" key="12">
    <source>
        <dbReference type="Pfam" id="PF01743"/>
    </source>
</evidence>
<dbReference type="SUPFAM" id="SSF81891">
    <property type="entry name" value="Poly A polymerase C-terminal region-like"/>
    <property type="match status" value="1"/>
</dbReference>
<evidence type="ECO:0000256" key="6">
    <source>
        <dbReference type="ARBA" id="ARBA00022741"/>
    </source>
</evidence>
<dbReference type="GO" id="GO:0005524">
    <property type="term" value="F:ATP binding"/>
    <property type="evidence" value="ECO:0007669"/>
    <property type="project" value="UniProtKB-UniRule"/>
</dbReference>
<evidence type="ECO:0000256" key="5">
    <source>
        <dbReference type="ARBA" id="ARBA00022723"/>
    </source>
</evidence>
<dbReference type="PANTHER" id="PTHR46173:SF1">
    <property type="entry name" value="CCA TRNA NUCLEOTIDYLTRANSFERASE 1, MITOCHONDRIAL"/>
    <property type="match status" value="1"/>
</dbReference>
<keyword evidence="10 11" id="KW-0694">RNA-binding</keyword>
<dbReference type="SUPFAM" id="SSF81301">
    <property type="entry name" value="Nucleotidyltransferase"/>
    <property type="match status" value="1"/>
</dbReference>
<evidence type="ECO:0000256" key="4">
    <source>
        <dbReference type="ARBA" id="ARBA00022695"/>
    </source>
</evidence>
<accession>A0A940SHQ3</accession>
<feature type="binding site" evidence="11">
    <location>
        <position position="30"/>
    </location>
    <ligand>
        <name>CTP</name>
        <dbReference type="ChEBI" id="CHEBI:37563"/>
    </ligand>
</feature>
<dbReference type="GO" id="GO:0001680">
    <property type="term" value="P:tRNA 3'-terminal CCA addition"/>
    <property type="evidence" value="ECO:0007669"/>
    <property type="project" value="UniProtKB-UniRule"/>
</dbReference>
<comment type="subunit">
    <text evidence="11">Homodimer.</text>
</comment>
<feature type="binding site" evidence="11">
    <location>
        <position position="157"/>
    </location>
    <ligand>
        <name>CTP</name>
        <dbReference type="ChEBI" id="CHEBI:37563"/>
    </ligand>
</feature>
<dbReference type="Gene3D" id="1.20.58.560">
    <property type="match status" value="1"/>
</dbReference>
<feature type="binding site" evidence="11">
    <location>
        <position position="111"/>
    </location>
    <ligand>
        <name>CTP</name>
        <dbReference type="ChEBI" id="CHEBI:37563"/>
    </ligand>
</feature>
<feature type="binding site" evidence="11">
    <location>
        <position position="30"/>
    </location>
    <ligand>
        <name>ATP</name>
        <dbReference type="ChEBI" id="CHEBI:30616"/>
    </ligand>
</feature>
<comment type="miscellaneous">
    <text evidence="11">A single active site specifically recognizes both ATP and CTP and is responsible for their addition.</text>
</comment>
<dbReference type="GO" id="GO:0004810">
    <property type="term" value="F:CCA tRNA nucleotidyltransferase activity"/>
    <property type="evidence" value="ECO:0007669"/>
    <property type="project" value="UniProtKB-UniRule"/>
</dbReference>
<comment type="catalytic activity">
    <reaction evidence="11">
        <text>a tRNA precursor + 2 CTP + ATP = a tRNA with a 3' CCA end + 3 diphosphate</text>
        <dbReference type="Rhea" id="RHEA:14433"/>
        <dbReference type="Rhea" id="RHEA-COMP:10465"/>
        <dbReference type="Rhea" id="RHEA-COMP:10468"/>
        <dbReference type="ChEBI" id="CHEBI:30616"/>
        <dbReference type="ChEBI" id="CHEBI:33019"/>
        <dbReference type="ChEBI" id="CHEBI:37563"/>
        <dbReference type="ChEBI" id="CHEBI:74896"/>
        <dbReference type="ChEBI" id="CHEBI:83071"/>
        <dbReference type="EC" id="2.7.7.72"/>
    </reaction>
</comment>
<keyword evidence="5 11" id="KW-0479">Metal-binding</keyword>
<organism evidence="15 16">
    <name type="scientific">Gottfriedia endophytica</name>
    <dbReference type="NCBI Taxonomy" id="2820819"/>
    <lineage>
        <taxon>Bacteria</taxon>
        <taxon>Bacillati</taxon>
        <taxon>Bacillota</taxon>
        <taxon>Bacilli</taxon>
        <taxon>Bacillales</taxon>
        <taxon>Bacillaceae</taxon>
        <taxon>Gottfriedia</taxon>
    </lineage>
</organism>
<dbReference type="Pfam" id="PF01743">
    <property type="entry name" value="PolyA_pol"/>
    <property type="match status" value="1"/>
</dbReference>
<feature type="domain" description="Poly A polymerase head" evidence="12">
    <location>
        <begin position="22"/>
        <end position="141"/>
    </location>
</feature>
<dbReference type="EC" id="2.7.7.72" evidence="11"/>
<keyword evidence="3 11" id="KW-0819">tRNA processing</keyword>
<dbReference type="PANTHER" id="PTHR46173">
    <property type="entry name" value="CCA TRNA NUCLEOTIDYLTRANSFERASE 1, MITOCHONDRIAL"/>
    <property type="match status" value="1"/>
</dbReference>
<comment type="similarity">
    <text evidence="11">Belongs to the tRNA nucleotidyltransferase/poly(A) polymerase family. Bacterial CCA-adding enzyme type 3 subfamily.</text>
</comment>
<evidence type="ECO:0000256" key="2">
    <source>
        <dbReference type="ARBA" id="ARBA00022679"/>
    </source>
</evidence>
<evidence type="ECO:0000256" key="3">
    <source>
        <dbReference type="ARBA" id="ARBA00022694"/>
    </source>
</evidence>
<dbReference type="InterPro" id="IPR002646">
    <property type="entry name" value="PolA_pol_head_dom"/>
</dbReference>
<dbReference type="Gene3D" id="3.30.460.10">
    <property type="entry name" value="Beta Polymerase, domain 2"/>
    <property type="match status" value="1"/>
</dbReference>
<comment type="caution">
    <text evidence="15">The sequence shown here is derived from an EMBL/GenBank/DDBJ whole genome shotgun (WGS) entry which is preliminary data.</text>
</comment>
<dbReference type="Gene3D" id="1.10.110.30">
    <property type="match status" value="1"/>
</dbReference>
<evidence type="ECO:0000256" key="11">
    <source>
        <dbReference type="HAMAP-Rule" id="MF_01263"/>
    </source>
</evidence>
<dbReference type="GO" id="GO:0000287">
    <property type="term" value="F:magnesium ion binding"/>
    <property type="evidence" value="ECO:0007669"/>
    <property type="project" value="UniProtKB-UniRule"/>
</dbReference>
<evidence type="ECO:0000313" key="15">
    <source>
        <dbReference type="EMBL" id="MBP0724190.1"/>
    </source>
</evidence>